<organism evidence="1 2">
    <name type="scientific">Vibrio paucivorans</name>
    <dbReference type="NCBI Taxonomy" id="2829489"/>
    <lineage>
        <taxon>Bacteria</taxon>
        <taxon>Pseudomonadati</taxon>
        <taxon>Pseudomonadota</taxon>
        <taxon>Gammaproteobacteria</taxon>
        <taxon>Vibrionales</taxon>
        <taxon>Vibrionaceae</taxon>
        <taxon>Vibrio</taxon>
    </lineage>
</organism>
<dbReference type="PROSITE" id="PS51257">
    <property type="entry name" value="PROKAR_LIPOPROTEIN"/>
    <property type="match status" value="1"/>
</dbReference>
<dbReference type="Pfam" id="PF07148">
    <property type="entry name" value="MalM"/>
    <property type="match status" value="1"/>
</dbReference>
<reference evidence="1" key="1">
    <citation type="submission" date="2022-02" db="EMBL/GenBank/DDBJ databases">
        <title>Vibrio sp. nov., a new bacterium isolated from Bohai sea, China.</title>
        <authorList>
            <person name="Yuan Y."/>
        </authorList>
    </citation>
    <scope>NUCLEOTIDE SEQUENCE</scope>
    <source>
        <strain evidence="1">DBSS07</strain>
    </source>
</reference>
<proteinExistence type="predicted"/>
<keyword evidence="2" id="KW-1185">Reference proteome</keyword>
<dbReference type="Proteomes" id="UP001155586">
    <property type="component" value="Unassembled WGS sequence"/>
</dbReference>
<evidence type="ECO:0000313" key="1">
    <source>
        <dbReference type="EMBL" id="MCW8333999.1"/>
    </source>
</evidence>
<accession>A0A9X3HRK6</accession>
<dbReference type="AlphaFoldDB" id="A0A9X3HRK6"/>
<dbReference type="GO" id="GO:0008643">
    <property type="term" value="P:carbohydrate transport"/>
    <property type="evidence" value="ECO:0007669"/>
    <property type="project" value="InterPro"/>
</dbReference>
<sequence>MYFRALMLSGCVALAGCQSPQVIVEQNAVESAQVVSSLSALQSTKMKLPSNVLVDITPSTQNLKYGQINGPVAAFEIPANRGELEITITSHIKDSVFFPS</sequence>
<feature type="non-terminal residue" evidence="1">
    <location>
        <position position="100"/>
    </location>
</feature>
<dbReference type="GO" id="GO:0042597">
    <property type="term" value="C:periplasmic space"/>
    <property type="evidence" value="ECO:0007669"/>
    <property type="project" value="InterPro"/>
</dbReference>
<name>A0A9X3HRK6_9VIBR</name>
<evidence type="ECO:0000313" key="2">
    <source>
        <dbReference type="Proteomes" id="UP001155586"/>
    </source>
</evidence>
<comment type="caution">
    <text evidence="1">The sequence shown here is derived from an EMBL/GenBank/DDBJ whole genome shotgun (WGS) entry which is preliminary data.</text>
</comment>
<gene>
    <name evidence="1" type="ORF">MD483_09215</name>
</gene>
<dbReference type="InterPro" id="IPR010794">
    <property type="entry name" value="MalM"/>
</dbReference>
<dbReference type="EMBL" id="JAKRRX010000041">
    <property type="protein sequence ID" value="MCW8333999.1"/>
    <property type="molecule type" value="Genomic_DNA"/>
</dbReference>
<protein>
    <submittedName>
        <fullName evidence="1">MalM family protein</fullName>
    </submittedName>
</protein>
<dbReference type="RefSeq" id="WP_265687416.1">
    <property type="nucleotide sequence ID" value="NZ_JAKRRX010000041.1"/>
</dbReference>